<dbReference type="EMBL" id="BARU01043851">
    <property type="protein sequence ID" value="GAH85768.1"/>
    <property type="molecule type" value="Genomic_DNA"/>
</dbReference>
<organism evidence="1">
    <name type="scientific">marine sediment metagenome</name>
    <dbReference type="NCBI Taxonomy" id="412755"/>
    <lineage>
        <taxon>unclassified sequences</taxon>
        <taxon>metagenomes</taxon>
        <taxon>ecological metagenomes</taxon>
    </lineage>
</organism>
<sequence>MKEIMVVTTLLMAPLMHPTTLAGSLSDEAIAWYNSGNDSFVIGHYDQAVKYYLN</sequence>
<evidence type="ECO:0008006" key="2">
    <source>
        <dbReference type="Google" id="ProtNLM"/>
    </source>
</evidence>
<evidence type="ECO:0000313" key="1">
    <source>
        <dbReference type="EMBL" id="GAH85768.1"/>
    </source>
</evidence>
<feature type="non-terminal residue" evidence="1">
    <location>
        <position position="54"/>
    </location>
</feature>
<reference evidence="1" key="1">
    <citation type="journal article" date="2014" name="Front. Microbiol.">
        <title>High frequency of phylogenetically diverse reductive dehalogenase-homologous genes in deep subseafloor sedimentary metagenomes.</title>
        <authorList>
            <person name="Kawai M."/>
            <person name="Futagami T."/>
            <person name="Toyoda A."/>
            <person name="Takaki Y."/>
            <person name="Nishi S."/>
            <person name="Hori S."/>
            <person name="Arai W."/>
            <person name="Tsubouchi T."/>
            <person name="Morono Y."/>
            <person name="Uchiyama I."/>
            <person name="Ito T."/>
            <person name="Fujiyama A."/>
            <person name="Inagaki F."/>
            <person name="Takami H."/>
        </authorList>
    </citation>
    <scope>NUCLEOTIDE SEQUENCE</scope>
    <source>
        <strain evidence="1">Expedition CK06-06</strain>
    </source>
</reference>
<protein>
    <recommendedName>
        <fullName evidence="2">Tetratricopeptide repeat protein</fullName>
    </recommendedName>
</protein>
<name>X1KUV8_9ZZZZ</name>
<accession>X1KUV8</accession>
<dbReference type="AlphaFoldDB" id="X1KUV8"/>
<comment type="caution">
    <text evidence="1">The sequence shown here is derived from an EMBL/GenBank/DDBJ whole genome shotgun (WGS) entry which is preliminary data.</text>
</comment>
<gene>
    <name evidence="1" type="ORF">S03H2_67058</name>
</gene>
<proteinExistence type="predicted"/>